<dbReference type="GO" id="GO:0005789">
    <property type="term" value="C:endoplasmic reticulum membrane"/>
    <property type="evidence" value="ECO:0007669"/>
    <property type="project" value="UniProtKB-SubCell"/>
</dbReference>
<dbReference type="AlphaFoldDB" id="A0A835SLU9"/>
<dbReference type="GO" id="GO:0009617">
    <property type="term" value="P:response to bacterium"/>
    <property type="evidence" value="ECO:0007669"/>
    <property type="project" value="InterPro"/>
</dbReference>
<keyword evidence="3 6" id="KW-0256">Endoplasmic reticulum</keyword>
<reference evidence="9" key="1">
    <citation type="journal article" date="2020" name="bioRxiv">
        <title>Comparative genomics of Chlamydomonas.</title>
        <authorList>
            <person name="Craig R.J."/>
            <person name="Hasan A.R."/>
            <person name="Ness R.W."/>
            <person name="Keightley P.D."/>
        </authorList>
    </citation>
    <scope>NUCLEOTIDE SEQUENCE</scope>
    <source>
        <strain evidence="9">SAG 7.73</strain>
    </source>
</reference>
<keyword evidence="5 6" id="KW-0472">Membrane</keyword>
<evidence type="ECO:0000256" key="7">
    <source>
        <dbReference type="SAM" id="MobiDB-lite"/>
    </source>
</evidence>
<gene>
    <name evidence="9" type="ORF">HXX76_015742</name>
</gene>
<organism evidence="9 10">
    <name type="scientific">Chlamydomonas incerta</name>
    <dbReference type="NCBI Taxonomy" id="51695"/>
    <lineage>
        <taxon>Eukaryota</taxon>
        <taxon>Viridiplantae</taxon>
        <taxon>Chlorophyta</taxon>
        <taxon>core chlorophytes</taxon>
        <taxon>Chlorophyceae</taxon>
        <taxon>CS clade</taxon>
        <taxon>Chlamydomonadales</taxon>
        <taxon>Chlamydomonadaceae</taxon>
        <taxon>Chlamydomonas</taxon>
    </lineage>
</organism>
<dbReference type="PANTHER" id="PTHR10994:SF193">
    <property type="entry name" value="RETICULON-LIKE PROTEIN"/>
    <property type="match status" value="1"/>
</dbReference>
<feature type="region of interest" description="Disordered" evidence="7">
    <location>
        <begin position="40"/>
        <end position="77"/>
    </location>
</feature>
<dbReference type="OrthoDB" id="530613at2759"/>
<feature type="transmembrane region" description="Helical" evidence="6">
    <location>
        <begin position="153"/>
        <end position="170"/>
    </location>
</feature>
<dbReference type="PANTHER" id="PTHR10994">
    <property type="entry name" value="RETICULON"/>
    <property type="match status" value="1"/>
</dbReference>
<proteinExistence type="predicted"/>
<evidence type="ECO:0000256" key="3">
    <source>
        <dbReference type="ARBA" id="ARBA00022824"/>
    </source>
</evidence>
<feature type="transmembrane region" description="Helical" evidence="6">
    <location>
        <begin position="182"/>
        <end position="207"/>
    </location>
</feature>
<keyword evidence="10" id="KW-1185">Reference proteome</keyword>
<accession>A0A835SLU9</accession>
<feature type="transmembrane region" description="Helical" evidence="6">
    <location>
        <begin position="227"/>
        <end position="253"/>
    </location>
</feature>
<dbReference type="InterPro" id="IPR045064">
    <property type="entry name" value="Reticulon-like"/>
</dbReference>
<name>A0A835SLU9_CHLIN</name>
<keyword evidence="2 6" id="KW-0812">Transmembrane</keyword>
<evidence type="ECO:0000259" key="8">
    <source>
        <dbReference type="PROSITE" id="PS50845"/>
    </source>
</evidence>
<dbReference type="InterPro" id="IPR003388">
    <property type="entry name" value="Reticulon"/>
</dbReference>
<feature type="transmembrane region" description="Helical" evidence="6">
    <location>
        <begin position="130"/>
        <end position="147"/>
    </location>
</feature>
<dbReference type="PROSITE" id="PS50845">
    <property type="entry name" value="RETICULON"/>
    <property type="match status" value="1"/>
</dbReference>
<protein>
    <recommendedName>
        <fullName evidence="6">Reticulon-like protein</fullName>
    </recommendedName>
</protein>
<evidence type="ECO:0000256" key="5">
    <source>
        <dbReference type="ARBA" id="ARBA00023136"/>
    </source>
</evidence>
<evidence type="ECO:0000256" key="2">
    <source>
        <dbReference type="ARBA" id="ARBA00022692"/>
    </source>
</evidence>
<comment type="caution">
    <text evidence="6">Lacks conserved residue(s) required for the propagation of feature annotation.</text>
</comment>
<dbReference type="Pfam" id="PF02453">
    <property type="entry name" value="Reticulon"/>
    <property type="match status" value="1"/>
</dbReference>
<sequence length="371" mass="39694">MADAADHALGKDPVEVVKSELAASADTPVAGAVKQVASEMKTAFGSPQPDPVPEKPAPAPAATPEVNPIKPAPVPAATPEVNPAKQLNFTNLNPATPSTPPMVGSAASDDVDYVAFINETLMWTNKVRSTFYFVAGLLAWVVVRAVSKSDTTLFTGLCYVLLASLFWNFLRAAMAPAYAARCTWAHSAVTRFAVASATATINAAAALHDRHLHGIDPLHTLEVGLGLWLLSLLGRALPFVTLVLLLHLGAFTLPVAYRANKGRVDGLIADVYGKAQAQYEKLDRRVRATAVLVPMALLFVLLPALDRGVAVFICLAYGRVWAKPDEFASFQKKRLEPVGATLHKAMTPLTGTVTTTLNKYEITPTPRKKKI</sequence>
<evidence type="ECO:0000313" key="9">
    <source>
        <dbReference type="EMBL" id="KAG2422795.1"/>
    </source>
</evidence>
<feature type="transmembrane region" description="Helical" evidence="6">
    <location>
        <begin position="286"/>
        <end position="305"/>
    </location>
</feature>
<keyword evidence="4 6" id="KW-1133">Transmembrane helix</keyword>
<comment type="subcellular location">
    <subcellularLocation>
        <location evidence="1 6">Endoplasmic reticulum membrane</location>
        <topology evidence="1 6">Multi-pass membrane protein</topology>
    </subcellularLocation>
</comment>
<feature type="compositionally biased region" description="Pro residues" evidence="7">
    <location>
        <begin position="48"/>
        <end position="61"/>
    </location>
</feature>
<evidence type="ECO:0000256" key="6">
    <source>
        <dbReference type="RuleBase" id="RU363132"/>
    </source>
</evidence>
<comment type="caution">
    <text evidence="9">The sequence shown here is derived from an EMBL/GenBank/DDBJ whole genome shotgun (WGS) entry which is preliminary data.</text>
</comment>
<evidence type="ECO:0000256" key="4">
    <source>
        <dbReference type="ARBA" id="ARBA00022989"/>
    </source>
</evidence>
<evidence type="ECO:0000313" key="10">
    <source>
        <dbReference type="Proteomes" id="UP000650467"/>
    </source>
</evidence>
<evidence type="ECO:0000256" key="1">
    <source>
        <dbReference type="ARBA" id="ARBA00004477"/>
    </source>
</evidence>
<dbReference type="EMBL" id="JAEHOC010000093">
    <property type="protein sequence ID" value="KAG2422795.1"/>
    <property type="molecule type" value="Genomic_DNA"/>
</dbReference>
<dbReference type="Proteomes" id="UP000650467">
    <property type="component" value="Unassembled WGS sequence"/>
</dbReference>
<feature type="domain" description="Reticulon" evidence="8">
    <location>
        <begin position="117"/>
        <end position="288"/>
    </location>
</feature>